<dbReference type="AlphaFoldDB" id="A0AAV3U649"/>
<keyword evidence="3" id="KW-1185">Reference proteome</keyword>
<keyword evidence="1" id="KW-0472">Membrane</keyword>
<gene>
    <name evidence="2" type="ORF">GCM10025791_34270</name>
</gene>
<protein>
    <recommendedName>
        <fullName evidence="4">ABC-type transport auxiliary lipoprotein component domain-containing protein</fullName>
    </recommendedName>
</protein>
<name>A0AAV3U649_9ALTE</name>
<feature type="transmembrane region" description="Helical" evidence="1">
    <location>
        <begin position="22"/>
        <end position="42"/>
    </location>
</feature>
<keyword evidence="1" id="KW-0812">Transmembrane</keyword>
<evidence type="ECO:0008006" key="4">
    <source>
        <dbReference type="Google" id="ProtNLM"/>
    </source>
</evidence>
<comment type="caution">
    <text evidence="2">The sequence shown here is derived from an EMBL/GenBank/DDBJ whole genome shotgun (WGS) entry which is preliminary data.</text>
</comment>
<reference evidence="3" key="1">
    <citation type="journal article" date="2019" name="Int. J. Syst. Evol. Microbiol.">
        <title>The Global Catalogue of Microorganisms (GCM) 10K type strain sequencing project: providing services to taxonomists for standard genome sequencing and annotation.</title>
        <authorList>
            <consortium name="The Broad Institute Genomics Platform"/>
            <consortium name="The Broad Institute Genome Sequencing Center for Infectious Disease"/>
            <person name="Wu L."/>
            <person name="Ma J."/>
        </authorList>
    </citation>
    <scope>NUCLEOTIDE SEQUENCE [LARGE SCALE GENOMIC DNA]</scope>
    <source>
        <strain evidence="3">JCM 19134</strain>
    </source>
</reference>
<dbReference type="RefSeq" id="WP_345425207.1">
    <property type="nucleotide sequence ID" value="NZ_AP031496.1"/>
</dbReference>
<evidence type="ECO:0000256" key="1">
    <source>
        <dbReference type="SAM" id="Phobius"/>
    </source>
</evidence>
<sequence>MNVLLPIIQSTSATLIAPLRRAWLLFSAVIVLSGCTNSLVVVGDFPQPLAAKTDITMAVVYDKALTEYVYKEESESRARWLIDVGNIHKKFFGQVFQPLFAQSQALKSLQAAEGNSEIDLILVPKINEFQYSSPKETRINVYEVWIKYNMQVYNTDGELIADWIMSAYGKTPTAFLKSKEEAMNQAVIVALRDLGASLTSGFTKVPEIRAFLEGGN</sequence>
<dbReference type="Proteomes" id="UP001409585">
    <property type="component" value="Unassembled WGS sequence"/>
</dbReference>
<accession>A0AAV3U649</accession>
<dbReference type="EMBL" id="BAABLX010000029">
    <property type="protein sequence ID" value="GAA4951027.1"/>
    <property type="molecule type" value="Genomic_DNA"/>
</dbReference>
<evidence type="ECO:0000313" key="3">
    <source>
        <dbReference type="Proteomes" id="UP001409585"/>
    </source>
</evidence>
<keyword evidence="1" id="KW-1133">Transmembrane helix</keyword>
<organism evidence="2 3">
    <name type="scientific">Halioxenophilus aromaticivorans</name>
    <dbReference type="NCBI Taxonomy" id="1306992"/>
    <lineage>
        <taxon>Bacteria</taxon>
        <taxon>Pseudomonadati</taxon>
        <taxon>Pseudomonadota</taxon>
        <taxon>Gammaproteobacteria</taxon>
        <taxon>Alteromonadales</taxon>
        <taxon>Alteromonadaceae</taxon>
        <taxon>Halioxenophilus</taxon>
    </lineage>
</organism>
<proteinExistence type="predicted"/>
<evidence type="ECO:0000313" key="2">
    <source>
        <dbReference type="EMBL" id="GAA4951027.1"/>
    </source>
</evidence>